<dbReference type="PANTHER" id="PTHR18952">
    <property type="entry name" value="CARBONIC ANHYDRASE"/>
    <property type="match status" value="1"/>
</dbReference>
<dbReference type="RefSeq" id="XP_012237448.1">
    <property type="nucleotide sequence ID" value="XM_012382025.3"/>
</dbReference>
<comment type="catalytic activity">
    <reaction evidence="6">
        <text>hydrogencarbonate + H(+) = CO2 + H2O</text>
        <dbReference type="Rhea" id="RHEA:10748"/>
        <dbReference type="ChEBI" id="CHEBI:15377"/>
        <dbReference type="ChEBI" id="CHEBI:15378"/>
        <dbReference type="ChEBI" id="CHEBI:16526"/>
        <dbReference type="ChEBI" id="CHEBI:17544"/>
        <dbReference type="EC" id="4.2.1.1"/>
    </reaction>
</comment>
<feature type="domain" description="Alpha-carbonic anhydrase" evidence="8">
    <location>
        <begin position="25"/>
        <end position="271"/>
    </location>
</feature>
<gene>
    <name evidence="10" type="primary">LOC100740941</name>
</gene>
<dbReference type="OrthoDB" id="429145at2759"/>
<dbReference type="SMART" id="SM01057">
    <property type="entry name" value="Carb_anhydrase"/>
    <property type="match status" value="1"/>
</dbReference>
<organism evidence="9 10">
    <name type="scientific">Bombus impatiens</name>
    <name type="common">Bumblebee</name>
    <dbReference type="NCBI Taxonomy" id="132113"/>
    <lineage>
        <taxon>Eukaryota</taxon>
        <taxon>Metazoa</taxon>
        <taxon>Ecdysozoa</taxon>
        <taxon>Arthropoda</taxon>
        <taxon>Hexapoda</taxon>
        <taxon>Insecta</taxon>
        <taxon>Pterygota</taxon>
        <taxon>Neoptera</taxon>
        <taxon>Endopterygota</taxon>
        <taxon>Hymenoptera</taxon>
        <taxon>Apocrita</taxon>
        <taxon>Aculeata</taxon>
        <taxon>Apoidea</taxon>
        <taxon>Anthophila</taxon>
        <taxon>Apidae</taxon>
        <taxon>Bombus</taxon>
        <taxon>Pyrobombus</taxon>
    </lineage>
</organism>
<dbReference type="PANTHER" id="PTHR18952:SF265">
    <property type="entry name" value="CARBONIC ANHYDRASE"/>
    <property type="match status" value="1"/>
</dbReference>
<dbReference type="InterPro" id="IPR001148">
    <property type="entry name" value="CA_dom"/>
</dbReference>
<dbReference type="CDD" id="cd00326">
    <property type="entry name" value="alpha_CA"/>
    <property type="match status" value="1"/>
</dbReference>
<dbReference type="GeneID" id="100740941"/>
<keyword evidence="3" id="KW-0479">Metal-binding</keyword>
<dbReference type="InterPro" id="IPR023561">
    <property type="entry name" value="Carbonic_anhydrase_a-class"/>
</dbReference>
<evidence type="ECO:0000259" key="8">
    <source>
        <dbReference type="PROSITE" id="PS51144"/>
    </source>
</evidence>
<feature type="chain" id="PRO_5028025730" description="carbonic anhydrase" evidence="7">
    <location>
        <begin position="19"/>
        <end position="300"/>
    </location>
</feature>
<keyword evidence="7" id="KW-0732">Signal</keyword>
<dbReference type="InterPro" id="IPR036398">
    <property type="entry name" value="CA_dom_sf"/>
</dbReference>
<evidence type="ECO:0000256" key="7">
    <source>
        <dbReference type="SAM" id="SignalP"/>
    </source>
</evidence>
<dbReference type="GO" id="GO:0004089">
    <property type="term" value="F:carbonate dehydratase activity"/>
    <property type="evidence" value="ECO:0007669"/>
    <property type="project" value="UniProtKB-EC"/>
</dbReference>
<evidence type="ECO:0000313" key="10">
    <source>
        <dbReference type="RefSeq" id="XP_012237448.1"/>
    </source>
</evidence>
<evidence type="ECO:0000256" key="1">
    <source>
        <dbReference type="ARBA" id="ARBA00010718"/>
    </source>
</evidence>
<keyword evidence="4" id="KW-0862">Zinc</keyword>
<evidence type="ECO:0000256" key="5">
    <source>
        <dbReference type="ARBA" id="ARBA00023239"/>
    </source>
</evidence>
<keyword evidence="9" id="KW-1185">Reference proteome</keyword>
<dbReference type="PROSITE" id="PS51144">
    <property type="entry name" value="ALPHA_CA_2"/>
    <property type="match status" value="1"/>
</dbReference>
<dbReference type="EC" id="4.2.1.1" evidence="2"/>
<comment type="similarity">
    <text evidence="1">Belongs to the alpha-carbonic anhydrase family.</text>
</comment>
<dbReference type="GO" id="GO:0008270">
    <property type="term" value="F:zinc ion binding"/>
    <property type="evidence" value="ECO:0007669"/>
    <property type="project" value="InterPro"/>
</dbReference>
<evidence type="ECO:0000313" key="9">
    <source>
        <dbReference type="Proteomes" id="UP000515180"/>
    </source>
</evidence>
<dbReference type="SUPFAM" id="SSF51069">
    <property type="entry name" value="Carbonic anhydrase"/>
    <property type="match status" value="1"/>
</dbReference>
<dbReference type="KEGG" id="bim:100740941"/>
<feature type="signal peptide" evidence="7">
    <location>
        <begin position="1"/>
        <end position="18"/>
    </location>
</feature>
<evidence type="ECO:0000256" key="4">
    <source>
        <dbReference type="ARBA" id="ARBA00022833"/>
    </source>
</evidence>
<evidence type="ECO:0000256" key="6">
    <source>
        <dbReference type="ARBA" id="ARBA00048348"/>
    </source>
</evidence>
<protein>
    <recommendedName>
        <fullName evidence="2">carbonic anhydrase</fullName>
        <ecNumber evidence="2">4.2.1.1</ecNumber>
    </recommendedName>
</protein>
<dbReference type="Pfam" id="PF00194">
    <property type="entry name" value="Carb_anhydrase"/>
    <property type="match status" value="1"/>
</dbReference>
<accession>A0A6P3UNE6</accession>
<dbReference type="Proteomes" id="UP000515180">
    <property type="component" value="Unplaced"/>
</dbReference>
<dbReference type="Gene3D" id="3.10.200.10">
    <property type="entry name" value="Alpha carbonic anhydrase"/>
    <property type="match status" value="1"/>
</dbReference>
<name>A0A6P3UNE6_BOMIM</name>
<evidence type="ECO:0000256" key="3">
    <source>
        <dbReference type="ARBA" id="ARBA00022723"/>
    </source>
</evidence>
<keyword evidence="5" id="KW-0456">Lyase</keyword>
<sequence length="300" mass="33768">MNIKYLIFLLAFLHRSGLYEVTASDDWSYSGDHGPEHWPGLCTTGKRQSPINIATEDIVKTDLGPLKFIRYNTGFNGKITNNGHSVQIRLYGAPIHLEGANLPSTYILEQLHFHWPAEHTINGIRDALELHFVHYDEQYGNANMASQHKNGIAVVATLFELNSDDNLDIMAILEAVELVSNAVGKTTALMGTKIIPYRFLPKNHTTYYHYDGSLTTPGCQEIVMWYILADKLTLSEQQLSIFRSVGTNNGTLIFNHRPTQSVGERTVYHHLDGYSAATTHLSNLLNVCFSLLLTKLLYFK</sequence>
<evidence type="ECO:0000256" key="2">
    <source>
        <dbReference type="ARBA" id="ARBA00012925"/>
    </source>
</evidence>
<proteinExistence type="inferred from homology"/>
<dbReference type="AlphaFoldDB" id="A0A6P3UNE6"/>
<reference evidence="10" key="1">
    <citation type="submission" date="2025-08" db="UniProtKB">
        <authorList>
            <consortium name="RefSeq"/>
        </authorList>
    </citation>
    <scope>IDENTIFICATION</scope>
</reference>